<dbReference type="RefSeq" id="WP_003723131.1">
    <property type="nucleotide sequence ID" value="NC_017544.1"/>
</dbReference>
<sequence>MDSLEEKTLHTEQIFSGNIIELQVDDVELPNGEKSKREIVKHPGAVAIIPFSEDGGMYLVEQYRKPLEKTIIEIPAGKMEPGEDPLVTARRELEEETGFQSDDLTYLTSFYTSPGFANELLHIYVARDLRKMEQPLAQDADEFINLVKVTPEEAEQLIEQQFIHDAKTMYAMQYWKLQLLIEENE</sequence>
<dbReference type="InterPro" id="IPR020084">
    <property type="entry name" value="NUDIX_hydrolase_CS"/>
</dbReference>
<dbReference type="GO" id="GO:0019693">
    <property type="term" value="P:ribose phosphate metabolic process"/>
    <property type="evidence" value="ECO:0007669"/>
    <property type="project" value="TreeGrafter"/>
</dbReference>
<feature type="domain" description="Nudix hydrolase" evidence="3">
    <location>
        <begin position="41"/>
        <end position="171"/>
    </location>
</feature>
<dbReference type="PANTHER" id="PTHR11839">
    <property type="entry name" value="UDP/ADP-SUGAR PYROPHOSPHATASE"/>
    <property type="match status" value="1"/>
</dbReference>
<dbReference type="EMBL" id="CP002002">
    <property type="protein sequence ID" value="AEO06947.1"/>
    <property type="molecule type" value="Genomic_DNA"/>
</dbReference>
<dbReference type="InterPro" id="IPR000086">
    <property type="entry name" value="NUDIX_hydrolase_dom"/>
</dbReference>
<dbReference type="SUPFAM" id="SSF55811">
    <property type="entry name" value="Nudix"/>
    <property type="match status" value="1"/>
</dbReference>
<dbReference type="FunFam" id="3.90.79.10:FF:000024">
    <property type="entry name" value="ADP-ribose pyrophosphatase"/>
    <property type="match status" value="1"/>
</dbReference>
<dbReference type="InterPro" id="IPR015797">
    <property type="entry name" value="NUDIX_hydrolase-like_dom_sf"/>
</dbReference>
<evidence type="ECO:0000259" key="3">
    <source>
        <dbReference type="PROSITE" id="PS51462"/>
    </source>
</evidence>
<evidence type="ECO:0000256" key="1">
    <source>
        <dbReference type="ARBA" id="ARBA00001946"/>
    </source>
</evidence>
<evidence type="ECO:0000313" key="4">
    <source>
        <dbReference type="EMBL" id="AEO06947.1"/>
    </source>
</evidence>
<evidence type="ECO:0000256" key="2">
    <source>
        <dbReference type="ARBA" id="ARBA00022801"/>
    </source>
</evidence>
<dbReference type="GO" id="GO:0006753">
    <property type="term" value="P:nucleoside phosphate metabolic process"/>
    <property type="evidence" value="ECO:0007669"/>
    <property type="project" value="TreeGrafter"/>
</dbReference>
<comment type="cofactor">
    <cofactor evidence="1">
        <name>Mg(2+)</name>
        <dbReference type="ChEBI" id="CHEBI:18420"/>
    </cofactor>
</comment>
<dbReference type="HOGENOM" id="CLU_062658_5_1_9"/>
<dbReference type="CDD" id="cd03424">
    <property type="entry name" value="NUDIX_ADPRase_Nudt5_UGPPase_Nudt14"/>
    <property type="match status" value="1"/>
</dbReference>
<protein>
    <submittedName>
        <fullName evidence="4">ADP-ribose pyrophosphatase</fullName>
    </submittedName>
</protein>
<proteinExistence type="predicted"/>
<gene>
    <name evidence="4" type="ordered locus">LMRG_01112</name>
</gene>
<dbReference type="PANTHER" id="PTHR11839:SF18">
    <property type="entry name" value="NUDIX HYDROLASE DOMAIN-CONTAINING PROTEIN"/>
    <property type="match status" value="1"/>
</dbReference>
<organism evidence="4 5">
    <name type="scientific">Listeria monocytogenes serotype 1/2a (strain 10403S)</name>
    <dbReference type="NCBI Taxonomy" id="393133"/>
    <lineage>
        <taxon>Bacteria</taxon>
        <taxon>Bacillati</taxon>
        <taxon>Bacillota</taxon>
        <taxon>Bacilli</taxon>
        <taxon>Bacillales</taxon>
        <taxon>Listeriaceae</taxon>
        <taxon>Listeria</taxon>
    </lineage>
</organism>
<evidence type="ECO:0000313" key="5">
    <source>
        <dbReference type="Proteomes" id="UP000001288"/>
    </source>
</evidence>
<reference evidence="5" key="1">
    <citation type="submission" date="2010-04" db="EMBL/GenBank/DDBJ databases">
        <title>The genome sequence of Listeria monocytogenes strain 10403S.</title>
        <authorList>
            <consortium name="The Broad Institute Genome Sequencing Platform"/>
            <consortium name="The Broad Institute Genome Sequencing Center for Infectious Disease."/>
            <person name="Borowsky M."/>
            <person name="Borodovsky M."/>
            <person name="Young S.K."/>
            <person name="Zeng Q."/>
            <person name="Koehrsen M."/>
            <person name="Fitzgerald M."/>
            <person name="Wiedmann M."/>
            <person name="Swaminathan B."/>
            <person name="Lauer P."/>
            <person name="Portnoy D."/>
            <person name="Cossart P."/>
            <person name="Buchrieser C."/>
            <person name="Higgins D."/>
            <person name="Abouelleil A."/>
            <person name="Alvarado L."/>
            <person name="Arachchi H.M."/>
            <person name="Berlin A."/>
            <person name="Borenstein D."/>
            <person name="Brown A."/>
            <person name="Chapman S.B."/>
            <person name="Chen Z."/>
            <person name="Dunbar C.D."/>
            <person name="Engels R."/>
            <person name="Freedman E."/>
            <person name="Gearin G."/>
            <person name="Gellesch M."/>
            <person name="Goldberg J."/>
            <person name="Griggs A."/>
            <person name="Gujja S."/>
            <person name="Heilman E."/>
            <person name="Heiman D."/>
            <person name="Howarth C."/>
            <person name="Jen D."/>
            <person name="Larson L."/>
            <person name="Lui A."/>
            <person name="MacDonald J."/>
            <person name="Mehta T."/>
            <person name="Montmayeur A."/>
            <person name="Neiman D."/>
            <person name="Park D."/>
            <person name="Pearson M."/>
            <person name="Priest M."/>
            <person name="Richards J."/>
            <person name="Roberts A."/>
            <person name="Saif S."/>
            <person name="Shea T."/>
            <person name="Shenoy N."/>
            <person name="Sisk P."/>
            <person name="Stolte C."/>
            <person name="Sykes S."/>
            <person name="Walk T."/>
            <person name="White J."/>
            <person name="Yandava C."/>
            <person name="Haas B."/>
            <person name="Nusbaum C."/>
            <person name="Birren B."/>
        </authorList>
    </citation>
    <scope>NUCLEOTIDE SEQUENCE [LARGE SCALE GENOMIC DNA]</scope>
    <source>
        <strain evidence="5">10403S</strain>
    </source>
</reference>
<dbReference type="Gene3D" id="3.90.79.10">
    <property type="entry name" value="Nucleoside Triphosphate Pyrophosphohydrolase"/>
    <property type="match status" value="1"/>
</dbReference>
<dbReference type="AlphaFoldDB" id="A0A0H3GHL5"/>
<dbReference type="PROSITE" id="PS00893">
    <property type="entry name" value="NUDIX_BOX"/>
    <property type="match status" value="1"/>
</dbReference>
<dbReference type="Pfam" id="PF00293">
    <property type="entry name" value="NUDIX"/>
    <property type="match status" value="1"/>
</dbReference>
<dbReference type="Proteomes" id="UP000001288">
    <property type="component" value="Chromosome"/>
</dbReference>
<dbReference type="KEGG" id="lmt:LMRG_01112"/>
<dbReference type="GO" id="GO:0016787">
    <property type="term" value="F:hydrolase activity"/>
    <property type="evidence" value="ECO:0007669"/>
    <property type="project" value="UniProtKB-KW"/>
</dbReference>
<keyword evidence="2" id="KW-0378">Hydrolase</keyword>
<accession>A0A0H3GHL5</accession>
<dbReference type="PROSITE" id="PS51462">
    <property type="entry name" value="NUDIX"/>
    <property type="match status" value="1"/>
</dbReference>
<dbReference type="GO" id="GO:0005829">
    <property type="term" value="C:cytosol"/>
    <property type="evidence" value="ECO:0007669"/>
    <property type="project" value="TreeGrafter"/>
</dbReference>
<name>A0A0H3GHL5_LISM4</name>